<evidence type="ECO:0000313" key="3">
    <source>
        <dbReference type="Proteomes" id="UP000534186"/>
    </source>
</evidence>
<gene>
    <name evidence="2" type="ORF">HDF12_001198</name>
</gene>
<dbReference type="SUPFAM" id="SSF49313">
    <property type="entry name" value="Cadherin-like"/>
    <property type="match status" value="15"/>
</dbReference>
<dbReference type="PANTHER" id="PTHR37494">
    <property type="entry name" value="HEMAGGLUTININ"/>
    <property type="match status" value="1"/>
</dbReference>
<dbReference type="InterPro" id="IPR014756">
    <property type="entry name" value="Ig_E-set"/>
</dbReference>
<dbReference type="Pfam" id="PF05345">
    <property type="entry name" value="He_PIG"/>
    <property type="match status" value="17"/>
</dbReference>
<protein>
    <recommendedName>
        <fullName evidence="1">PKD domain-containing protein</fullName>
    </recommendedName>
</protein>
<name>A0A7Y9T1S9_9BACT</name>
<organism evidence="2 3">
    <name type="scientific">Tunturiibacter lichenicola</name>
    <dbReference type="NCBI Taxonomy" id="2051959"/>
    <lineage>
        <taxon>Bacteria</taxon>
        <taxon>Pseudomonadati</taxon>
        <taxon>Acidobacteriota</taxon>
        <taxon>Terriglobia</taxon>
        <taxon>Terriglobales</taxon>
        <taxon>Acidobacteriaceae</taxon>
        <taxon>Tunturiibacter</taxon>
    </lineage>
</organism>
<dbReference type="CDD" id="cd11304">
    <property type="entry name" value="Cadherin_repeat"/>
    <property type="match status" value="1"/>
</dbReference>
<dbReference type="Proteomes" id="UP000534186">
    <property type="component" value="Unassembled WGS sequence"/>
</dbReference>
<dbReference type="SUPFAM" id="SSF81296">
    <property type="entry name" value="E set domains"/>
    <property type="match status" value="1"/>
</dbReference>
<sequence length="2261" mass="222268">MGKVIKTIAASLSITLIIFGLGCGSGITGPAAPSISQVTPQTIPAGSQTQTLKVTGTNFTSAAVILWNGSPISTSLVSSTALTGTIGSNNLATPSTAKLQVQNQDTRAESQTIPVVVSATATGKSLTPLAITATSLPQATSGTAYSATLSATGGTSPYNWSFVSGNIPAGLNLSASTGILSGTPTTSGSYSFVLSVTDSSSPTLSTTATISLSVAPAAPIVPPTAPLTITSSALPTGTSGSSYSGVLQANGGAAPYLWSITGGSLPTGLTLGGSGLISGTPTTSGNFPITVTVQDSSSTPQTTALSLSLSIVAAGSPLSITSSTLPAAAATQPYSATLNAAGGTAPYTWSPSSSLPAGLSLASNGSISGTPTTSGTFPFNVTVTDSSSPTQTAHAAVTLSIAPTQLTITSSTLAPGTIGSSYSQSLQAAGGSAPYAWSVSSGSLPAGLSLATSGSVLGTPTATGTFNFTATVTDASSPAQSKSVPVSLTIASATLVITSSNLPSGTVGAGYSVPIQAQGGASPYTWSITSGSLPSGLIFVSSTGIVSGTPTASGTFNFTATVTDAASPAQSKSVAVSLTIAPATLAITSSTLPSGTNGSGYSNALEASGGTAPYTWSVTAGALPAGLTLGSTTGVVSGTPTASGSFTFTATVSDAASPAQSKSAIVSLSIAPATLNILTSTLPSATQGSSYSSTLRTSGGTAPFTWSITGGSLPAGLTLGTATGIVSGTPTASGSFSVTVMVKDSATTAQTATVTLPLSVVAAGSPLAITSSTLHSGTTNIPYTATLNATGGTAPYSWSITGGSLPSGFTLASNGTVSGTPATSGTVSFTATVSDSSSPAQTQSAPISFVIAPPALAIITSSLPSGTQGSAYSTGVQATGGTAPYSWSITSGALPAGLSLGTTTGIVAGTPTANGTFNITATVTDAESPAQTKSVALSIFITPPALAITTSAFAPGTQGTAYSASLLATGGTTPYAWSISTGSLPAGLSLSSSTGLISGTPTASGTFNFTATVTDAENPAQTRSASASLVIAAPALVINTSALPTGTQGVAYSNALAATGGTTPYSWSITAGSLPAGLSLSSSTGLISGTPTANGTFNITVTVADASNPAQTKSAALSLVIAPPALAITTTSVPAGTQGTTYSTALLATGGTTPYSWSITSGSLPAGLSLSAGTGVISGTPTANGTSNITATVTDASNPAQSKSVAVSLVIAPPALLLTTTSLPAGTQNTSYSKTLTATGGTAPYSWSIVSGSLPAGLSLSASTGIISGTPTASGSFSITVAVKDSSSTQQTANGAFTFTIAPPALIITSSSTLASGTANKSYSATLTASGGTAPYNWSISSGSLPAGLSLSASTGVISGTPTASGSFSITVAVKDSSSAQQTATATLSLAVAPPALAITSSSTLVSGTANKAYSSTLTATGGTAPYAWSIASGSLPAGLSLSASTGIISGTPTANGSFSITVAVKDSSSTQQTATATLSLTIAAGTPALAITSSSTLASGTTNKAYSATLTATGGTTPYSWSITTGSLPTGLSLAASTGILSGTPTAATTVSLTVTVTDSSSPVQTKSASVSFTITTPALTITTGTLTSGTDGTAYSAPMTATGGTPAYTWSITSGSLPAGLTLAATTGIISGTPTATGTSSFTATVTDNSSPAQTQSASAAITIAAAAPPNPGTTWYIRPDGGTRYSAHVTTGQCDGKADVAYSGTGTNQHCAFKDPRYLWDDQSYGNDAWVIAGGDTVILRGGPWRIGYDKAPGSCSGAGCGAGYTWCFGGGGNYGCYNPPIPAGTASQHTRILGENYASCNSGGVTNRSQLTQIFGGFGVTEALNLTGAKYVDVECLEVTRHSQCIAFGSPAIPASCTSGSADDYDSDGIHTDNTTHDLLMQDMWIHGHIGRGIKGPIGGLVTCLRCDIAFNGGAGWDFDDGNATPMVNGDWHFLYSTIEWSGCNQEYPAVHTIPVASCYSQSTGGYGDGVGTPHGTGLSATIDHSQFIYNTQDGLDLGHIDTGGPYTLSITNSIAYSNNGGTFKIGGNFGTTVLTNNVAIGDCIRMAYPITGTPSTYNANLADFCRSEDTLPFDFRQNSTITIANNTIVTYSPTIFDISCWDAPGVQGANGNGCGGATLNFHDNIIVGYDNPATYNLGGQQGGPGAWYFQEPPPNGSTSGYVIGTINRSNNLYYGIGHGFTCPTGYANEKCVTPDFISQPVGTGSTFTATELDNFNFNISSGSAAVGTGITYTGVPATDYNGVSRPNPPSMGAVEP</sequence>
<evidence type="ECO:0000259" key="1">
    <source>
        <dbReference type="PROSITE" id="PS50093"/>
    </source>
</evidence>
<comment type="caution">
    <text evidence="2">The sequence shown here is derived from an EMBL/GenBank/DDBJ whole genome shotgun (WGS) entry which is preliminary data.</text>
</comment>
<dbReference type="PROSITE" id="PS50093">
    <property type="entry name" value="PKD"/>
    <property type="match status" value="1"/>
</dbReference>
<dbReference type="PANTHER" id="PTHR37494:SF1">
    <property type="entry name" value="STAPHYLOCOCCUS AUREUS SURFACE PROTEIN A"/>
    <property type="match status" value="1"/>
</dbReference>
<accession>A0A7Y9T1S9</accession>
<proteinExistence type="predicted"/>
<dbReference type="InterPro" id="IPR000601">
    <property type="entry name" value="PKD_dom"/>
</dbReference>
<dbReference type="GO" id="GO:0016020">
    <property type="term" value="C:membrane"/>
    <property type="evidence" value="ECO:0007669"/>
    <property type="project" value="InterPro"/>
</dbReference>
<dbReference type="EMBL" id="JACCCV010000001">
    <property type="protein sequence ID" value="NYF50833.1"/>
    <property type="molecule type" value="Genomic_DNA"/>
</dbReference>
<dbReference type="InterPro" id="IPR013783">
    <property type="entry name" value="Ig-like_fold"/>
</dbReference>
<dbReference type="GO" id="GO:0005509">
    <property type="term" value="F:calcium ion binding"/>
    <property type="evidence" value="ECO:0007669"/>
    <property type="project" value="InterPro"/>
</dbReference>
<dbReference type="Gene3D" id="2.60.40.10">
    <property type="entry name" value="Immunoglobulins"/>
    <property type="match status" value="18"/>
</dbReference>
<feature type="domain" description="PKD" evidence="1">
    <location>
        <begin position="1306"/>
        <end position="1397"/>
    </location>
</feature>
<dbReference type="PROSITE" id="PS51257">
    <property type="entry name" value="PROKAR_LIPOPROTEIN"/>
    <property type="match status" value="1"/>
</dbReference>
<reference evidence="2 3" key="1">
    <citation type="submission" date="2020-07" db="EMBL/GenBank/DDBJ databases">
        <title>Genomic Encyclopedia of Type Strains, Phase IV (KMG-V): Genome sequencing to study the core and pangenomes of soil and plant-associated prokaryotes.</title>
        <authorList>
            <person name="Whitman W."/>
        </authorList>
    </citation>
    <scope>NUCLEOTIDE SEQUENCE [LARGE SCALE GENOMIC DNA]</scope>
    <source>
        <strain evidence="2 3">M8UP30</strain>
    </source>
</reference>
<dbReference type="InterPro" id="IPR015919">
    <property type="entry name" value="Cadherin-like_sf"/>
</dbReference>
<evidence type="ECO:0000313" key="2">
    <source>
        <dbReference type="EMBL" id="NYF50833.1"/>
    </source>
</evidence>